<dbReference type="EMBL" id="NXNI01000001">
    <property type="protein sequence ID" value="PCR90616.1"/>
    <property type="molecule type" value="Genomic_DNA"/>
</dbReference>
<proteinExistence type="predicted"/>
<dbReference type="Pfam" id="PF04229">
    <property type="entry name" value="GrpB"/>
    <property type="match status" value="1"/>
</dbReference>
<sequence>MVNANDNPIELVPARHDAWCECFAAERDRVSDALTSASLETAVERIEHVGSTAVPDLAAKDIVDLDIVVADDAVSDVSLALESELGGGRIENGDHWQPVFRRENDQRFNDHVFAASADGWKISVVTRDVLRAYPAFRSEYGTLKRDLADDHDDLVAYSEGKTAFIERILDAARTDDDLTFEFRIPTVES</sequence>
<name>A0A2A5QUU7_9EURY</name>
<accession>A0A2A5QUU7</accession>
<dbReference type="OrthoDB" id="330317at2157"/>
<dbReference type="Gene3D" id="3.30.460.10">
    <property type="entry name" value="Beta Polymerase, domain 2"/>
    <property type="match status" value="1"/>
</dbReference>
<organism evidence="1 2">
    <name type="scientific">Natrinema ejinorense</name>
    <dbReference type="NCBI Taxonomy" id="373386"/>
    <lineage>
        <taxon>Archaea</taxon>
        <taxon>Methanobacteriati</taxon>
        <taxon>Methanobacteriota</taxon>
        <taxon>Stenosarchaea group</taxon>
        <taxon>Halobacteria</taxon>
        <taxon>Halobacteriales</taxon>
        <taxon>Natrialbaceae</taxon>
        <taxon>Natrinema</taxon>
    </lineage>
</organism>
<comment type="caution">
    <text evidence="1">The sequence shown here is derived from an EMBL/GenBank/DDBJ whole genome shotgun (WGS) entry which is preliminary data.</text>
</comment>
<dbReference type="PANTHER" id="PTHR34822">
    <property type="entry name" value="GRPB DOMAIN PROTEIN (AFU_ORTHOLOGUE AFUA_1G01530)"/>
    <property type="match status" value="1"/>
</dbReference>
<dbReference type="InterPro" id="IPR043519">
    <property type="entry name" value="NT_sf"/>
</dbReference>
<dbReference type="RefSeq" id="WP_097379565.1">
    <property type="nucleotide sequence ID" value="NZ_NXNI01000001.1"/>
</dbReference>
<reference evidence="1 2" key="1">
    <citation type="submission" date="2017-09" db="EMBL/GenBank/DDBJ databases">
        <title>Genome sequences of Natrinema ejinorence JCM 13890T.</title>
        <authorList>
            <person name="Roh S.W."/>
            <person name="Kim Y.B."/>
            <person name="Kim J.Y."/>
        </authorList>
    </citation>
    <scope>NUCLEOTIDE SEQUENCE [LARGE SCALE GENOMIC DNA]</scope>
    <source>
        <strain evidence="1 2">JCM 13890</strain>
    </source>
</reference>
<dbReference type="SUPFAM" id="SSF81301">
    <property type="entry name" value="Nucleotidyltransferase"/>
    <property type="match status" value="1"/>
</dbReference>
<protein>
    <recommendedName>
        <fullName evidence="3">GrpB family protein</fullName>
    </recommendedName>
</protein>
<evidence type="ECO:0008006" key="3">
    <source>
        <dbReference type="Google" id="ProtNLM"/>
    </source>
</evidence>
<dbReference type="AlphaFoldDB" id="A0A2A5QUU7"/>
<gene>
    <name evidence="1" type="ORF">CP557_08910</name>
</gene>
<evidence type="ECO:0000313" key="2">
    <source>
        <dbReference type="Proteomes" id="UP000219689"/>
    </source>
</evidence>
<keyword evidence="2" id="KW-1185">Reference proteome</keyword>
<dbReference type="Proteomes" id="UP000219689">
    <property type="component" value="Unassembled WGS sequence"/>
</dbReference>
<dbReference type="PANTHER" id="PTHR34822:SF1">
    <property type="entry name" value="GRPB FAMILY PROTEIN"/>
    <property type="match status" value="1"/>
</dbReference>
<dbReference type="InterPro" id="IPR007344">
    <property type="entry name" value="GrpB/CoaE"/>
</dbReference>
<evidence type="ECO:0000313" key="1">
    <source>
        <dbReference type="EMBL" id="PCR90616.1"/>
    </source>
</evidence>